<feature type="compositionally biased region" description="Basic and acidic residues" evidence="1">
    <location>
        <begin position="247"/>
        <end position="258"/>
    </location>
</feature>
<dbReference type="EMBL" id="JBBPBM010000021">
    <property type="protein sequence ID" value="KAK8548787.1"/>
    <property type="molecule type" value="Genomic_DNA"/>
</dbReference>
<evidence type="ECO:0000313" key="3">
    <source>
        <dbReference type="Proteomes" id="UP001472677"/>
    </source>
</evidence>
<evidence type="ECO:0000256" key="1">
    <source>
        <dbReference type="SAM" id="MobiDB-lite"/>
    </source>
</evidence>
<comment type="caution">
    <text evidence="2">The sequence shown here is derived from an EMBL/GenBank/DDBJ whole genome shotgun (WGS) entry which is preliminary data.</text>
</comment>
<organism evidence="2 3">
    <name type="scientific">Hibiscus sabdariffa</name>
    <name type="common">roselle</name>
    <dbReference type="NCBI Taxonomy" id="183260"/>
    <lineage>
        <taxon>Eukaryota</taxon>
        <taxon>Viridiplantae</taxon>
        <taxon>Streptophyta</taxon>
        <taxon>Embryophyta</taxon>
        <taxon>Tracheophyta</taxon>
        <taxon>Spermatophyta</taxon>
        <taxon>Magnoliopsida</taxon>
        <taxon>eudicotyledons</taxon>
        <taxon>Gunneridae</taxon>
        <taxon>Pentapetalae</taxon>
        <taxon>rosids</taxon>
        <taxon>malvids</taxon>
        <taxon>Malvales</taxon>
        <taxon>Malvaceae</taxon>
        <taxon>Malvoideae</taxon>
        <taxon>Hibiscus</taxon>
    </lineage>
</organism>
<evidence type="ECO:0000313" key="2">
    <source>
        <dbReference type="EMBL" id="KAK8548787.1"/>
    </source>
</evidence>
<proteinExistence type="predicted"/>
<feature type="region of interest" description="Disordered" evidence="1">
    <location>
        <begin position="176"/>
        <end position="203"/>
    </location>
</feature>
<feature type="region of interest" description="Disordered" evidence="1">
    <location>
        <begin position="247"/>
        <end position="268"/>
    </location>
</feature>
<feature type="region of interest" description="Disordered" evidence="1">
    <location>
        <begin position="1"/>
        <end position="58"/>
    </location>
</feature>
<dbReference type="Proteomes" id="UP001472677">
    <property type="component" value="Unassembled WGS sequence"/>
</dbReference>
<name>A0ABR2DXT1_9ROSI</name>
<keyword evidence="3" id="KW-1185">Reference proteome</keyword>
<feature type="compositionally biased region" description="Basic and acidic residues" evidence="1">
    <location>
        <begin position="180"/>
        <end position="203"/>
    </location>
</feature>
<accession>A0ABR2DXT1</accession>
<gene>
    <name evidence="2" type="ORF">V6N12_061691</name>
</gene>
<feature type="compositionally biased region" description="Low complexity" evidence="1">
    <location>
        <begin position="1"/>
        <end position="12"/>
    </location>
</feature>
<sequence>MSEDSSSSESRSPVNGDLKRSQEIEASLKTCNLGIHPNHEKEDVAMGNVSSREDRGEVGASHEMLVDDINKLNEMTGGQNVVNLKNSEINWAKNLFKNIRAQAEEGEVRVNEVGLENLVGKDPSALVRGETVIEETSLFPNPGKTPEIGNDPNEAIEGQNALADRNQEEKREAGLPIKIASEKAHQSEQGEDKPYSSSDREENWSKAERVFFPEIILEKSTKKRYGSLKQIQDKSISEMERKRRDRAIRREKYFGKGEEEPEVSGRSLSESDLINHKKTLLKRAKRTLALGKRLGVDIERNEEGVLNEIVRLESLN</sequence>
<reference evidence="2 3" key="1">
    <citation type="journal article" date="2024" name="G3 (Bethesda)">
        <title>Genome assembly of Hibiscus sabdariffa L. provides insights into metabolisms of medicinal natural products.</title>
        <authorList>
            <person name="Kim T."/>
        </authorList>
    </citation>
    <scope>NUCLEOTIDE SEQUENCE [LARGE SCALE GENOMIC DNA]</scope>
    <source>
        <strain evidence="2">TK-2024</strain>
        <tissue evidence="2">Old leaves</tissue>
    </source>
</reference>
<protein>
    <submittedName>
        <fullName evidence="2">Uncharacterized protein</fullName>
    </submittedName>
</protein>